<dbReference type="EMBL" id="WLXI01000043">
    <property type="protein sequence ID" value="MTD01843.1"/>
    <property type="molecule type" value="Genomic_DNA"/>
</dbReference>
<dbReference type="Gene3D" id="1.10.10.2910">
    <property type="match status" value="1"/>
</dbReference>
<evidence type="ECO:0000313" key="3">
    <source>
        <dbReference type="Proteomes" id="UP000483839"/>
    </source>
</evidence>
<dbReference type="Proteomes" id="UP000483839">
    <property type="component" value="Unassembled WGS sequence"/>
</dbReference>
<protein>
    <submittedName>
        <fullName evidence="2">ImmA/IrrE family metallo-endopeptidase</fullName>
    </submittedName>
</protein>
<name>A0A6L6G8Z3_STRUB</name>
<accession>A0A6L6G8Z3</accession>
<dbReference type="AlphaFoldDB" id="A0A6L6G8Z3"/>
<proteinExistence type="predicted"/>
<evidence type="ECO:0000313" key="2">
    <source>
        <dbReference type="EMBL" id="MTD01843.1"/>
    </source>
</evidence>
<feature type="domain" description="IrrE N-terminal-like" evidence="1">
    <location>
        <begin position="9"/>
        <end position="109"/>
    </location>
</feature>
<reference evidence="2 3" key="1">
    <citation type="submission" date="2019-11" db="EMBL/GenBank/DDBJ databases">
        <title>Streptococcus uberis isolated from clinical mastitis cases on a southeastern Queensland dairy.</title>
        <authorList>
            <person name="Workentine M.L."/>
            <person name="Price R."/>
            <person name="Olchowy T."/>
        </authorList>
    </citation>
    <scope>NUCLEOTIDE SEQUENCE [LARGE SCALE GENOMIC DNA]</scope>
    <source>
        <strain evidence="2 3">OLC4459-A17</strain>
    </source>
</reference>
<gene>
    <name evidence="2" type="ORF">GKS16_06125</name>
</gene>
<comment type="caution">
    <text evidence="2">The sequence shown here is derived from an EMBL/GenBank/DDBJ whole genome shotgun (WGS) entry which is preliminary data.</text>
</comment>
<evidence type="ECO:0000259" key="1">
    <source>
        <dbReference type="Pfam" id="PF06114"/>
    </source>
</evidence>
<dbReference type="Pfam" id="PF06114">
    <property type="entry name" value="Peptidase_M78"/>
    <property type="match status" value="1"/>
</dbReference>
<dbReference type="RefSeq" id="WP_203267669.1">
    <property type="nucleotide sequence ID" value="NZ_JADFBT010000012.1"/>
</dbReference>
<organism evidence="2 3">
    <name type="scientific">Streptococcus uberis</name>
    <dbReference type="NCBI Taxonomy" id="1349"/>
    <lineage>
        <taxon>Bacteria</taxon>
        <taxon>Bacillati</taxon>
        <taxon>Bacillota</taxon>
        <taxon>Bacilli</taxon>
        <taxon>Lactobacillales</taxon>
        <taxon>Streptococcaceae</taxon>
        <taxon>Streptococcus</taxon>
    </lineage>
</organism>
<dbReference type="InterPro" id="IPR010359">
    <property type="entry name" value="IrrE_HExxH"/>
</dbReference>
<sequence length="125" mass="15341">MVKINDILEEYKIELFTFPETMWERSGFYFPDIRTIYVNQNLSDLEKEKVILHEIGHINHNPKYYARLLTKYENEADRFMVRELLREYLINNDVYDFNWLQFAKAYKISTTWGQQMILEEFKNLI</sequence>